<proteinExistence type="predicted"/>
<name>A0A6C0EMR5_9ZZZZ</name>
<organism evidence="3">
    <name type="scientific">viral metagenome</name>
    <dbReference type="NCBI Taxonomy" id="1070528"/>
    <lineage>
        <taxon>unclassified sequences</taxon>
        <taxon>metagenomes</taxon>
        <taxon>organismal metagenomes</taxon>
    </lineage>
</organism>
<sequence length="303" mass="34665">MYPCAEEPWCVLEKVHGANFSFTTDGVEVIPAKRTSFLRDFKTFYNCKNLVEKIVPRIQEIFNMYDQATSITVYGELFGGHYEGMKLQCQMIQKGVQYCPHHEFMAYDILIVNKDGSTRFENYHKAIELFKNVGLFYADILFEGSMDECLKWSADHNADSSTIPARLGLDELKENVREGHVLKPIDPAFTIKNVAIVLKDKNDKFKEKSSVKKNYTDFSLTPELQNLVDDALSYVTETRWDGLISKHGPPQGRKEIGQYIGLLAKDVMTDFHKDNDLSLGASQKKQLSKEVNQACRKLVLRKI</sequence>
<dbReference type="EMBL" id="MN738879">
    <property type="protein sequence ID" value="QHT29589.1"/>
    <property type="molecule type" value="Genomic_DNA"/>
</dbReference>
<dbReference type="Pfam" id="PF18043">
    <property type="entry name" value="T4_Rnl2_C"/>
    <property type="match status" value="1"/>
</dbReference>
<dbReference type="InterPro" id="IPR041948">
    <property type="entry name" value="Rnl1/2_C_sf"/>
</dbReference>
<feature type="domain" description="RNA ligase 2 C-terminal" evidence="2">
    <location>
        <begin position="221"/>
        <end position="297"/>
    </location>
</feature>
<reference evidence="3" key="1">
    <citation type="journal article" date="2020" name="Nature">
        <title>Giant virus diversity and host interactions through global metagenomics.</title>
        <authorList>
            <person name="Schulz F."/>
            <person name="Roux S."/>
            <person name="Paez-Espino D."/>
            <person name="Jungbluth S."/>
            <person name="Walsh D.A."/>
            <person name="Denef V.J."/>
            <person name="McMahon K.D."/>
            <person name="Konstantinidis K.T."/>
            <person name="Eloe-Fadrosh E.A."/>
            <person name="Kyrpides N.C."/>
            <person name="Woyke T."/>
        </authorList>
    </citation>
    <scope>NUCLEOTIDE SEQUENCE</scope>
    <source>
        <strain evidence="3">GVMAG-M-3300005589-24</strain>
    </source>
</reference>
<evidence type="ECO:0000259" key="1">
    <source>
        <dbReference type="Pfam" id="PF09414"/>
    </source>
</evidence>
<dbReference type="Gene3D" id="1.10.10.1810">
    <property type="entry name" value="RNA ligase"/>
    <property type="match status" value="1"/>
</dbReference>
<dbReference type="Pfam" id="PF09414">
    <property type="entry name" value="RNA_ligase"/>
    <property type="match status" value="1"/>
</dbReference>
<dbReference type="InterPro" id="IPR040609">
    <property type="entry name" value="Rnl2_C"/>
</dbReference>
<feature type="domain" description="RNA ligase" evidence="1">
    <location>
        <begin position="7"/>
        <end position="188"/>
    </location>
</feature>
<dbReference type="AlphaFoldDB" id="A0A6C0EMR5"/>
<dbReference type="Gene3D" id="3.30.470.30">
    <property type="entry name" value="DNA ligase/mRNA capping enzyme"/>
    <property type="match status" value="1"/>
</dbReference>
<evidence type="ECO:0008006" key="4">
    <source>
        <dbReference type="Google" id="ProtNLM"/>
    </source>
</evidence>
<evidence type="ECO:0000313" key="3">
    <source>
        <dbReference type="EMBL" id="QHT29589.1"/>
    </source>
</evidence>
<protein>
    <recommendedName>
        <fullName evidence="4">RNA ligase domain-containing protein</fullName>
    </recommendedName>
</protein>
<dbReference type="SUPFAM" id="SSF56091">
    <property type="entry name" value="DNA ligase/mRNA capping enzyme, catalytic domain"/>
    <property type="match status" value="1"/>
</dbReference>
<dbReference type="Gene3D" id="3.30.1490.70">
    <property type="match status" value="1"/>
</dbReference>
<accession>A0A6C0EMR5</accession>
<evidence type="ECO:0000259" key="2">
    <source>
        <dbReference type="Pfam" id="PF18043"/>
    </source>
</evidence>
<dbReference type="InterPro" id="IPR021122">
    <property type="entry name" value="RNA_ligase_dom_REL/Rnl2"/>
</dbReference>